<reference evidence="1" key="1">
    <citation type="submission" date="2021-01" db="EMBL/GenBank/DDBJ databases">
        <authorList>
            <person name="Lovell J.T."/>
            <person name="Bentley N."/>
            <person name="Bhattarai G."/>
            <person name="Jenkins J.W."/>
            <person name="Sreedasyam A."/>
            <person name="Alarcon Y."/>
            <person name="Bock C."/>
            <person name="Boston L."/>
            <person name="Carlson J."/>
            <person name="Cervantes K."/>
            <person name="Clermont K."/>
            <person name="Krom N."/>
            <person name="Kubenka K."/>
            <person name="Mamidi S."/>
            <person name="Mattison C."/>
            <person name="Monteros M."/>
            <person name="Pisani C."/>
            <person name="Plott C."/>
            <person name="Rajasekar S."/>
            <person name="Rhein H.S."/>
            <person name="Rohla C."/>
            <person name="Song M."/>
            <person name="Hilaire R.S."/>
            <person name="Shu S."/>
            <person name="Wells L."/>
            <person name="Wang X."/>
            <person name="Webber J."/>
            <person name="Heerema R.J."/>
            <person name="Klein P."/>
            <person name="Conner P."/>
            <person name="Grauke L."/>
            <person name="Grimwood J."/>
            <person name="Schmutz J."/>
            <person name="Randall J.J."/>
        </authorList>
    </citation>
    <scope>NUCLEOTIDE SEQUENCE</scope>
    <source>
        <tissue evidence="1">Leaf</tissue>
    </source>
</reference>
<dbReference type="Proteomes" id="UP000811246">
    <property type="component" value="Chromosome 7"/>
</dbReference>
<dbReference type="AlphaFoldDB" id="A0A922EKX1"/>
<sequence length="47" mass="5125">MLMFWANSPSMDVLNMSGTAVTIDEVLLSSTQLSVNTQVDFLHHGAD</sequence>
<accession>A0A922EKX1</accession>
<dbReference type="EMBL" id="CM031831">
    <property type="protein sequence ID" value="KAG6704755.1"/>
    <property type="molecule type" value="Genomic_DNA"/>
</dbReference>
<protein>
    <submittedName>
        <fullName evidence="1">Uncharacterized protein</fullName>
    </submittedName>
</protein>
<name>A0A922EKX1_CARIL</name>
<gene>
    <name evidence="1" type="ORF">I3842_07G148500</name>
</gene>
<organism evidence="1 2">
    <name type="scientific">Carya illinoinensis</name>
    <name type="common">Pecan</name>
    <dbReference type="NCBI Taxonomy" id="32201"/>
    <lineage>
        <taxon>Eukaryota</taxon>
        <taxon>Viridiplantae</taxon>
        <taxon>Streptophyta</taxon>
        <taxon>Embryophyta</taxon>
        <taxon>Tracheophyta</taxon>
        <taxon>Spermatophyta</taxon>
        <taxon>Magnoliopsida</taxon>
        <taxon>eudicotyledons</taxon>
        <taxon>Gunneridae</taxon>
        <taxon>Pentapetalae</taxon>
        <taxon>rosids</taxon>
        <taxon>fabids</taxon>
        <taxon>Fagales</taxon>
        <taxon>Juglandaceae</taxon>
        <taxon>Carya</taxon>
    </lineage>
</organism>
<proteinExistence type="predicted"/>
<evidence type="ECO:0000313" key="2">
    <source>
        <dbReference type="Proteomes" id="UP000811246"/>
    </source>
</evidence>
<evidence type="ECO:0000313" key="1">
    <source>
        <dbReference type="EMBL" id="KAG6704755.1"/>
    </source>
</evidence>
<comment type="caution">
    <text evidence="1">The sequence shown here is derived from an EMBL/GenBank/DDBJ whole genome shotgun (WGS) entry which is preliminary data.</text>
</comment>